<dbReference type="EMBL" id="QNVH01000032">
    <property type="protein sequence ID" value="TDA38648.1"/>
    <property type="molecule type" value="Genomic_DNA"/>
</dbReference>
<proteinExistence type="predicted"/>
<comment type="caution">
    <text evidence="1">The sequence shown here is derived from an EMBL/GenBank/DDBJ whole genome shotgun (WGS) entry which is preliminary data.</text>
</comment>
<reference evidence="1 2" key="1">
    <citation type="journal article" date="2019" name="Nat. Microbiol.">
        <title>Expanding anaerobic alkane metabolism in the domain of Archaea.</title>
        <authorList>
            <person name="Wang Y."/>
            <person name="Wegener G."/>
            <person name="Hou J."/>
            <person name="Wang F."/>
            <person name="Xiao X."/>
        </authorList>
    </citation>
    <scope>NUCLEOTIDE SEQUENCE [LARGE SCALE GENOMIC DNA]</scope>
    <source>
        <strain evidence="1">WYZ-LMO10</strain>
    </source>
</reference>
<protein>
    <submittedName>
        <fullName evidence="1">Uncharacterized protein</fullName>
    </submittedName>
</protein>
<dbReference type="AlphaFoldDB" id="A0A523BCJ0"/>
<organism evidence="1 2">
    <name type="scientific">Thermoproteota archaeon</name>
    <dbReference type="NCBI Taxonomy" id="2056631"/>
    <lineage>
        <taxon>Archaea</taxon>
        <taxon>Thermoproteota</taxon>
    </lineage>
</organism>
<gene>
    <name evidence="1" type="ORF">DSO08_03845</name>
</gene>
<evidence type="ECO:0000313" key="1">
    <source>
        <dbReference type="EMBL" id="TDA38648.1"/>
    </source>
</evidence>
<evidence type="ECO:0000313" key="2">
    <source>
        <dbReference type="Proteomes" id="UP000315399"/>
    </source>
</evidence>
<name>A0A523BCJ0_9CREN</name>
<sequence length="443" mass="49777">MRRQGLKTFGLTDDSENKLAVRAGLEEIGKAEFSKVVVIGDERARVRMMAELVMSGFEGGHVPLVVDLKGRYSGLIDYIPPMKVYKVGKHPTFNPLREAFPGYSKDFALIFGGIYDLSRDECIYLAKALESAYRNGDHCPTLEGIFERLLQMEAEAQPKESYKIECLKNALSELEIGPVAPVFKGNDRELFAPMILDLGGLVVKERVMMMAASLARIKECRATFLVIDGLDWSMISGSVWLRGIVRDMIEDLSYRGISVYIGSDDLTHAPVLGAVYVFCGPIWYDEARWIRGLADGLDLEHFRYLEEGTGLVLTWKSAPFYLRFRGPEFRVVGDEEIEAHMKALGEEVSHLDSAGGKSAGVLERLFRDRASLFYAKEFLRLVGEGRVPVEAVRSQRNATLRNVVRMLKRYFIVVEYVDGTGTKWYRLTKVGENALREVEGGEA</sequence>
<dbReference type="Proteomes" id="UP000315399">
    <property type="component" value="Unassembled WGS sequence"/>
</dbReference>
<accession>A0A523BCJ0</accession>